<evidence type="ECO:0000259" key="2">
    <source>
        <dbReference type="Pfam" id="PF16640"/>
    </source>
</evidence>
<dbReference type="EMBL" id="RJKM01000001">
    <property type="protein sequence ID" value="ROP37092.1"/>
    <property type="molecule type" value="Genomic_DNA"/>
</dbReference>
<proteinExistence type="predicted"/>
<dbReference type="SUPFAM" id="SSF82171">
    <property type="entry name" value="DPP6 N-terminal domain-like"/>
    <property type="match status" value="1"/>
</dbReference>
<dbReference type="OrthoDB" id="4178270at2"/>
<protein>
    <submittedName>
        <fullName evidence="3">Ig-like domain-containing protein</fullName>
    </submittedName>
</protein>
<feature type="signal peptide" evidence="1">
    <location>
        <begin position="1"/>
        <end position="19"/>
    </location>
</feature>
<accession>A0A3N1H4E4</accession>
<dbReference type="Gene3D" id="2.60.40.10">
    <property type="entry name" value="Immunoglobulins"/>
    <property type="match status" value="2"/>
</dbReference>
<dbReference type="InterPro" id="IPR013783">
    <property type="entry name" value="Ig-like_fold"/>
</dbReference>
<sequence length="1280" mass="129900">MVRSLVVAALLAGAVTATAPSPAEARAEGTAPVGVSVELSTSPVPVGTAVRATAVVDPTEPDPTEVGGTVRFTVDGTPVGNPVALVGGQATAVLPPAAVGAHRVGAVYGGDQRFAAGDAGPGAKLVVTPAGSSRFVALPPARVLDTRDGTGRAGGRPAAGTTVRFHPGVPGGATAVALNVTVTDAAGPGHVTAWSGEGTRPATSNLNVERAGDTIANLVVVPLSAGGDVGLHTTTTADLIADVAGYFVTSSSATAGRLAPLTPARLADTRTGPRPAAGATITVRAAGVGGVPPAGAAGVVLNVTATEVAGPGHVTVWPADRSRPTASNLNTTRAGQTIPNAVWAPLSADGSVNLFTSAPAHLVVDVAGWFTGETAGSGTAGLFVPTTPTRLLDTRPDSRIGYQGGKPVASGAVVAGLAGRAPVPAGAAAVVANVTVTEAERPGHVTVHPGGTARPTASSLNIDTAGQTRPNLVTVPLGGGAVELFPTAPTHLVLDVAGYFTADLDPDAPATSHEDVAPAASTVVLDPPAVTALTATTVTLAAGVARPAVGAGLVLRGGGALAPQGRTGTVTAVASGPGGTTVATLAAAPLERLYDRVDIAYDGPADLLPPTPAATTRGVGVEVPVDESVMDLGRPGAFTCSSGTGTTLSAALVRFDHTRVRFEQRFGPLTAPFMHVSVETEPVVRFAAEFTGKVTCELSPAVRDRVRLVWRLPTSVPITVDLAPVLRFEASAAVTADLTVRLRRMVGFETNPDLSLRALNSSSHRNEGTSLSGQVAVSVLMGADVSVKVLDIAGVGFTIGPQFTAALDTSGCLTLSVAMRFELDVRVDLLFIHAKKTLISIVIGPWTLLTSCQGGSAGPLRVAVSTLPLGFVGKPYRATLTASGGAAPYTWQVSSGPAWLRWDDTGHLGGTPTAPGGEQLWVQVTDAAGAQRTTSVQLVVATTGDGGAELLSVTPSGAPGNAAAGRAMIGADGRFAYFESAATDLTASPLTRQPSVFVRDRVTRTTTRIDPPGDTGARHELRAISTNGRYSLIHSTLDRPQQSAIWRHDLVTGASTRLVLADDLLAGSTSRENSISDDGDVVYLGYGRLVRLSTQAVTQLRCPASTTPIGDFAHDVRFAGDASSVFFISDRCGQAYDSGYRFDTATGAAQPVLHAWCGWNAGSQCLERLVPTAAGDFTASLDVSSTQSALYIGAGATPVRSPLVMPCGLAEDSARVAFLADSTLLPGGDPRGWDLYSYNRGANAISRVAAGAGCTTHSYAGRSNEVAYVHDAQVYVRPVP</sequence>
<evidence type="ECO:0000256" key="1">
    <source>
        <dbReference type="SAM" id="SignalP"/>
    </source>
</evidence>
<evidence type="ECO:0000313" key="4">
    <source>
        <dbReference type="Proteomes" id="UP000268727"/>
    </source>
</evidence>
<organism evidence="3 4">
    <name type="scientific">Saccharothrix texasensis</name>
    <dbReference type="NCBI Taxonomy" id="103734"/>
    <lineage>
        <taxon>Bacteria</taxon>
        <taxon>Bacillati</taxon>
        <taxon>Actinomycetota</taxon>
        <taxon>Actinomycetes</taxon>
        <taxon>Pseudonocardiales</taxon>
        <taxon>Pseudonocardiaceae</taxon>
        <taxon>Saccharothrix</taxon>
    </lineage>
</organism>
<dbReference type="Proteomes" id="UP000268727">
    <property type="component" value="Unassembled WGS sequence"/>
</dbReference>
<dbReference type="InterPro" id="IPR032109">
    <property type="entry name" value="Big_3_5"/>
</dbReference>
<name>A0A3N1H4E4_9PSEU</name>
<keyword evidence="4" id="KW-1185">Reference proteome</keyword>
<reference evidence="3 4" key="1">
    <citation type="submission" date="2018-11" db="EMBL/GenBank/DDBJ databases">
        <title>Sequencing the genomes of 1000 actinobacteria strains.</title>
        <authorList>
            <person name="Klenk H.-P."/>
        </authorList>
    </citation>
    <scope>NUCLEOTIDE SEQUENCE [LARGE SCALE GENOMIC DNA]</scope>
    <source>
        <strain evidence="3 4">DSM 44231</strain>
    </source>
</reference>
<dbReference type="RefSeq" id="WP_123742949.1">
    <property type="nucleotide sequence ID" value="NZ_RJKM01000001.1"/>
</dbReference>
<keyword evidence="1" id="KW-0732">Signal</keyword>
<feature type="chain" id="PRO_5039076967" evidence="1">
    <location>
        <begin position="20"/>
        <end position="1280"/>
    </location>
</feature>
<feature type="domain" description="Bacterial Ig-like" evidence="2">
    <location>
        <begin position="40"/>
        <end position="119"/>
    </location>
</feature>
<evidence type="ECO:0000313" key="3">
    <source>
        <dbReference type="EMBL" id="ROP37092.1"/>
    </source>
</evidence>
<comment type="caution">
    <text evidence="3">The sequence shown here is derived from an EMBL/GenBank/DDBJ whole genome shotgun (WGS) entry which is preliminary data.</text>
</comment>
<dbReference type="AlphaFoldDB" id="A0A3N1H4E4"/>
<dbReference type="GO" id="GO:0005975">
    <property type="term" value="P:carbohydrate metabolic process"/>
    <property type="evidence" value="ECO:0007669"/>
    <property type="project" value="UniProtKB-ARBA"/>
</dbReference>
<gene>
    <name evidence="3" type="ORF">EDD40_2379</name>
</gene>
<dbReference type="Pfam" id="PF16640">
    <property type="entry name" value="Big_3_5"/>
    <property type="match status" value="1"/>
</dbReference>